<sequence>MLASCSSSQLPPADQRRVNKEASLQDFAGSYRNGATREASVKLWSKLGSGASGRWHQQVFSPPRDRYGNPASDSARFSRTIQPDSRITLSIEPNGDLSFRNRLKDGTEVGRGLIRAGDYRFEDGWIVIKEDTAGHGPGAYYPGVAVTHKRFALALNAERSLLVEEKGRIVGTNMIILPWVESNHKITLYPRMD</sequence>
<evidence type="ECO:0000313" key="2">
    <source>
        <dbReference type="EMBL" id="BCX48080.1"/>
    </source>
</evidence>
<evidence type="ECO:0000313" key="3">
    <source>
        <dbReference type="Proteomes" id="UP001374893"/>
    </source>
</evidence>
<keyword evidence="3" id="KW-1185">Reference proteome</keyword>
<dbReference type="Proteomes" id="UP001374893">
    <property type="component" value="Chromosome"/>
</dbReference>
<evidence type="ECO:0000256" key="1">
    <source>
        <dbReference type="SAM" id="MobiDB-lite"/>
    </source>
</evidence>
<name>A0ABM7RFK4_9BACT</name>
<protein>
    <submittedName>
        <fullName evidence="2">Uncharacterized protein</fullName>
    </submittedName>
</protein>
<feature type="region of interest" description="Disordered" evidence="1">
    <location>
        <begin position="55"/>
        <end position="78"/>
    </location>
</feature>
<organism evidence="2 3">
    <name type="scientific">Haloferula helveola</name>
    <dbReference type="NCBI Taxonomy" id="490095"/>
    <lineage>
        <taxon>Bacteria</taxon>
        <taxon>Pseudomonadati</taxon>
        <taxon>Verrucomicrobiota</taxon>
        <taxon>Verrucomicrobiia</taxon>
        <taxon>Verrucomicrobiales</taxon>
        <taxon>Verrucomicrobiaceae</taxon>
        <taxon>Haloferula</taxon>
    </lineage>
</organism>
<proteinExistence type="predicted"/>
<accession>A0ABM7RFK4</accession>
<gene>
    <name evidence="2" type="ORF">HAHE_19880</name>
</gene>
<dbReference type="EMBL" id="AP024702">
    <property type="protein sequence ID" value="BCX48080.1"/>
    <property type="molecule type" value="Genomic_DNA"/>
</dbReference>
<reference evidence="2 3" key="1">
    <citation type="submission" date="2021-06" db="EMBL/GenBank/DDBJ databases">
        <title>Complete genome of Haloferula helveola possessing various polysaccharide degrading enzymes.</title>
        <authorList>
            <person name="Takami H."/>
            <person name="Huang C."/>
            <person name="Hamasaki K."/>
        </authorList>
    </citation>
    <scope>NUCLEOTIDE SEQUENCE [LARGE SCALE GENOMIC DNA]</scope>
    <source>
        <strain evidence="2 3">CN-1</strain>
    </source>
</reference>